<dbReference type="GO" id="GO:0003677">
    <property type="term" value="F:DNA binding"/>
    <property type="evidence" value="ECO:0007669"/>
    <property type="project" value="UniProtKB-KW"/>
</dbReference>
<dbReference type="InterPro" id="IPR006549">
    <property type="entry name" value="HAD-SF_hydro_IIIA"/>
</dbReference>
<dbReference type="InterPro" id="IPR023214">
    <property type="entry name" value="HAD_sf"/>
</dbReference>
<gene>
    <name evidence="10" type="ORF">ACH5RR_028170</name>
</gene>
<evidence type="ECO:0000256" key="2">
    <source>
        <dbReference type="ARBA" id="ARBA00022723"/>
    </source>
</evidence>
<dbReference type="InterPro" id="IPR036957">
    <property type="entry name" value="Znf_PARP_sf"/>
</dbReference>
<dbReference type="GO" id="GO:0005634">
    <property type="term" value="C:nucleus"/>
    <property type="evidence" value="ECO:0007669"/>
    <property type="project" value="UniProtKB-SubCell"/>
</dbReference>
<dbReference type="AlphaFoldDB" id="A0ABD2YN00"/>
<evidence type="ECO:0000256" key="6">
    <source>
        <dbReference type="ARBA" id="ARBA00023125"/>
    </source>
</evidence>
<keyword evidence="7" id="KW-0539">Nucleus</keyword>
<dbReference type="Gene3D" id="3.40.50.1000">
    <property type="entry name" value="HAD superfamily/HAD-like"/>
    <property type="match status" value="1"/>
</dbReference>
<dbReference type="PANTHER" id="PTHR12083">
    <property type="entry name" value="BIFUNCTIONAL POLYNUCLEOTIDE PHOSPHATASE/KINASE"/>
    <property type="match status" value="1"/>
</dbReference>
<evidence type="ECO:0000256" key="1">
    <source>
        <dbReference type="ARBA" id="ARBA00004123"/>
    </source>
</evidence>
<accession>A0ABD2YN00</accession>
<dbReference type="Gene3D" id="3.30.1740.10">
    <property type="entry name" value="Zinc finger, PARP-type"/>
    <property type="match status" value="1"/>
</dbReference>
<name>A0ABD2YN00_9GENT</name>
<keyword evidence="4" id="KW-0863">Zinc-finger</keyword>
<evidence type="ECO:0000256" key="4">
    <source>
        <dbReference type="ARBA" id="ARBA00022771"/>
    </source>
</evidence>
<evidence type="ECO:0000256" key="5">
    <source>
        <dbReference type="ARBA" id="ARBA00022833"/>
    </source>
</evidence>
<evidence type="ECO:0000256" key="7">
    <source>
        <dbReference type="ARBA" id="ARBA00023242"/>
    </source>
</evidence>
<keyword evidence="5" id="KW-0862">Zinc</keyword>
<dbReference type="NCBIfam" id="TIGR01664">
    <property type="entry name" value="DNA-3'-Pase"/>
    <property type="match status" value="1"/>
</dbReference>
<dbReference type="SUPFAM" id="SSF57716">
    <property type="entry name" value="Glucocorticoid receptor-like (DNA-binding domain)"/>
    <property type="match status" value="1"/>
</dbReference>
<dbReference type="GO" id="GO:0006974">
    <property type="term" value="P:DNA damage response"/>
    <property type="evidence" value="ECO:0007669"/>
    <property type="project" value="UniProtKB-ARBA"/>
</dbReference>
<sequence>MPHLTLTIPTTTINFLPIPRNPRFSSFLIPLLRSKMASSSSSSAKMIVEYAKSGRSSCKKCAKPIPASALRLGLVTRDARGFDMTKWHHLHCLPFSSDSGASPEAIKGFSSLKSSDQEELKKLMKESTKALDKVSDGDKDSSTETKGFEVHGRADDENNELEERKVKKKKLFVPDKGGELEIAFSASDIKENYKDAKLLPQWRAFQTIIFLERADGLHDSRKIAAFDFDGSLAKTAVNKIGADAWSLMYPSIPEKLQRLYDDGYKLVIFTNESNIERWKKKRQVAVESKIGRLESFIKLVKVPIQVFIACGLSNGQPEDSYRKPKTGMWHIMEKHFNSGLEIDMDHSFYVGDAAGRPNDHSDADIKFAEAIGLKFYVPEDYFNS</sequence>
<comment type="caution">
    <text evidence="10">The sequence shown here is derived from an EMBL/GenBank/DDBJ whole genome shotgun (WGS) entry which is preliminary data.</text>
</comment>
<feature type="region of interest" description="Disordered" evidence="8">
    <location>
        <begin position="129"/>
        <end position="157"/>
    </location>
</feature>
<protein>
    <recommendedName>
        <fullName evidence="9">PARP-type domain-containing protein</fullName>
    </recommendedName>
</protein>
<dbReference type="InterPro" id="IPR001510">
    <property type="entry name" value="Znf_PARP"/>
</dbReference>
<evidence type="ECO:0000256" key="3">
    <source>
        <dbReference type="ARBA" id="ARBA00022737"/>
    </source>
</evidence>
<dbReference type="GO" id="GO:0008270">
    <property type="term" value="F:zinc ion binding"/>
    <property type="evidence" value="ECO:0007669"/>
    <property type="project" value="UniProtKB-KW"/>
</dbReference>
<dbReference type="NCBIfam" id="TIGR01662">
    <property type="entry name" value="HAD-SF-IIIA"/>
    <property type="match status" value="1"/>
</dbReference>
<keyword evidence="2" id="KW-0479">Metal-binding</keyword>
<dbReference type="Proteomes" id="UP001630127">
    <property type="component" value="Unassembled WGS sequence"/>
</dbReference>
<evidence type="ECO:0000313" key="11">
    <source>
        <dbReference type="Proteomes" id="UP001630127"/>
    </source>
</evidence>
<dbReference type="InterPro" id="IPR006551">
    <property type="entry name" value="Polynucleotide_phosphatase"/>
</dbReference>
<dbReference type="Pfam" id="PF08645">
    <property type="entry name" value="PNK3P"/>
    <property type="match status" value="1"/>
</dbReference>
<dbReference type="FunFam" id="3.30.1740.10:FF:000006">
    <property type="entry name" value="Poly [ADP-ribose] polymerase"/>
    <property type="match status" value="1"/>
</dbReference>
<keyword evidence="3" id="KW-0677">Repeat</keyword>
<dbReference type="EMBL" id="JBJUIK010000012">
    <property type="protein sequence ID" value="KAL3508769.1"/>
    <property type="molecule type" value="Genomic_DNA"/>
</dbReference>
<comment type="subcellular location">
    <subcellularLocation>
        <location evidence="1">Nucleus</location>
    </subcellularLocation>
</comment>
<evidence type="ECO:0000259" key="9">
    <source>
        <dbReference type="PROSITE" id="PS50064"/>
    </source>
</evidence>
<dbReference type="PROSITE" id="PS50064">
    <property type="entry name" value="ZF_PARP_2"/>
    <property type="match status" value="1"/>
</dbReference>
<evidence type="ECO:0000313" key="10">
    <source>
        <dbReference type="EMBL" id="KAL3508769.1"/>
    </source>
</evidence>
<evidence type="ECO:0000256" key="8">
    <source>
        <dbReference type="SAM" id="MobiDB-lite"/>
    </source>
</evidence>
<dbReference type="InterPro" id="IPR036412">
    <property type="entry name" value="HAD-like_sf"/>
</dbReference>
<dbReference type="InterPro" id="IPR013954">
    <property type="entry name" value="PNK3P"/>
</dbReference>
<dbReference type="Pfam" id="PF00645">
    <property type="entry name" value="zf-PARP"/>
    <property type="match status" value="1"/>
</dbReference>
<proteinExistence type="predicted"/>
<reference evidence="10 11" key="1">
    <citation type="submission" date="2024-11" db="EMBL/GenBank/DDBJ databases">
        <title>A near-complete genome assembly of Cinchona calisaya.</title>
        <authorList>
            <person name="Lian D.C."/>
            <person name="Zhao X.W."/>
            <person name="Wei L."/>
        </authorList>
    </citation>
    <scope>NUCLEOTIDE SEQUENCE [LARGE SCALE GENOMIC DNA]</scope>
    <source>
        <tissue evidence="10">Nenye</tissue>
    </source>
</reference>
<keyword evidence="6" id="KW-0238">DNA-binding</keyword>
<dbReference type="SUPFAM" id="SSF56784">
    <property type="entry name" value="HAD-like"/>
    <property type="match status" value="1"/>
</dbReference>
<dbReference type="CDD" id="cd01625">
    <property type="entry name" value="HAD_PNP"/>
    <property type="match status" value="1"/>
</dbReference>
<organism evidence="10 11">
    <name type="scientific">Cinchona calisaya</name>
    <dbReference type="NCBI Taxonomy" id="153742"/>
    <lineage>
        <taxon>Eukaryota</taxon>
        <taxon>Viridiplantae</taxon>
        <taxon>Streptophyta</taxon>
        <taxon>Embryophyta</taxon>
        <taxon>Tracheophyta</taxon>
        <taxon>Spermatophyta</taxon>
        <taxon>Magnoliopsida</taxon>
        <taxon>eudicotyledons</taxon>
        <taxon>Gunneridae</taxon>
        <taxon>Pentapetalae</taxon>
        <taxon>asterids</taxon>
        <taxon>lamiids</taxon>
        <taxon>Gentianales</taxon>
        <taxon>Rubiaceae</taxon>
        <taxon>Cinchonoideae</taxon>
        <taxon>Cinchoneae</taxon>
        <taxon>Cinchona</taxon>
    </lineage>
</organism>
<dbReference type="FunFam" id="3.40.50.1000:FF:000198">
    <property type="entry name" value="Bifunctional polynucleotide phosphatase/kinase"/>
    <property type="match status" value="1"/>
</dbReference>
<dbReference type="PANTHER" id="PTHR12083:SF9">
    <property type="entry name" value="BIFUNCTIONAL POLYNUCLEOTIDE PHOSPHATASE_KINASE"/>
    <property type="match status" value="1"/>
</dbReference>
<dbReference type="SMART" id="SM01336">
    <property type="entry name" value="zf-PARP"/>
    <property type="match status" value="1"/>
</dbReference>
<feature type="domain" description="PARP-type" evidence="9">
    <location>
        <begin position="46"/>
        <end position="128"/>
    </location>
</feature>
<keyword evidence="11" id="KW-1185">Reference proteome</keyword>